<protein>
    <submittedName>
        <fullName evidence="2">Helix-turn-helix domain-containing protein</fullName>
    </submittedName>
</protein>
<accession>A0ABT8AUI6</accession>
<feature type="region of interest" description="Disordered" evidence="1">
    <location>
        <begin position="197"/>
        <end position="266"/>
    </location>
</feature>
<evidence type="ECO:0000313" key="3">
    <source>
        <dbReference type="Proteomes" id="UP001244297"/>
    </source>
</evidence>
<dbReference type="Proteomes" id="UP001244297">
    <property type="component" value="Unassembled WGS sequence"/>
</dbReference>
<evidence type="ECO:0000256" key="1">
    <source>
        <dbReference type="SAM" id="MobiDB-lite"/>
    </source>
</evidence>
<reference evidence="3" key="1">
    <citation type="journal article" date="2019" name="Int. J. Syst. Evol. Microbiol.">
        <title>The Global Catalogue of Microorganisms (GCM) 10K type strain sequencing project: providing services to taxonomists for standard genome sequencing and annotation.</title>
        <authorList>
            <consortium name="The Broad Institute Genomics Platform"/>
            <consortium name="The Broad Institute Genome Sequencing Center for Infectious Disease"/>
            <person name="Wu L."/>
            <person name="Ma J."/>
        </authorList>
    </citation>
    <scope>NUCLEOTIDE SEQUENCE [LARGE SCALE GENOMIC DNA]</scope>
    <source>
        <strain evidence="3">CECT 7806</strain>
    </source>
</reference>
<keyword evidence="3" id="KW-1185">Reference proteome</keyword>
<sequence>MNYADEIRRQVEMAPRAALPAVTAALWRAYGDGQITEAEAEALSAMIEARQAKSDTVSYSPPSDTAAVPVGTPRRAVGSRPRTDASMERRRRWAASGRLPPGIAARFTLAEQAVLALVAAETARRKDCRLSVPNLAAVAGVAETTVRNAIREARQLGLLTVEERQITGFRNDTNIVRIVSPEWTAWLRLARKGSPAIPAHDAPKPNGARLQGRGCKSANRTPTEVLDLGKTRPAEPKKGCRGAAVDLDRLDQARNRAGGGAGRAMR</sequence>
<feature type="compositionally biased region" description="Polar residues" evidence="1">
    <location>
        <begin position="54"/>
        <end position="63"/>
    </location>
</feature>
<evidence type="ECO:0000313" key="2">
    <source>
        <dbReference type="EMBL" id="MDN3572953.1"/>
    </source>
</evidence>
<feature type="compositionally biased region" description="Gly residues" evidence="1">
    <location>
        <begin position="257"/>
        <end position="266"/>
    </location>
</feature>
<organism evidence="2 3">
    <name type="scientific">Methylobacterium longum</name>
    <dbReference type="NCBI Taxonomy" id="767694"/>
    <lineage>
        <taxon>Bacteria</taxon>
        <taxon>Pseudomonadati</taxon>
        <taxon>Pseudomonadota</taxon>
        <taxon>Alphaproteobacteria</taxon>
        <taxon>Hyphomicrobiales</taxon>
        <taxon>Methylobacteriaceae</taxon>
        <taxon>Methylobacterium</taxon>
    </lineage>
</organism>
<dbReference type="EMBL" id="JAUFPT010000063">
    <property type="protein sequence ID" value="MDN3572953.1"/>
    <property type="molecule type" value="Genomic_DNA"/>
</dbReference>
<dbReference type="RefSeq" id="WP_238293016.1">
    <property type="nucleotide sequence ID" value="NZ_BPQS01000062.1"/>
</dbReference>
<proteinExistence type="predicted"/>
<gene>
    <name evidence="2" type="ORF">QWZ18_20275</name>
</gene>
<feature type="compositionally biased region" description="Basic and acidic residues" evidence="1">
    <location>
        <begin position="227"/>
        <end position="238"/>
    </location>
</feature>
<name>A0ABT8AUI6_9HYPH</name>
<feature type="region of interest" description="Disordered" evidence="1">
    <location>
        <begin position="54"/>
        <end position="90"/>
    </location>
</feature>
<comment type="caution">
    <text evidence="2">The sequence shown here is derived from an EMBL/GenBank/DDBJ whole genome shotgun (WGS) entry which is preliminary data.</text>
</comment>